<dbReference type="Pfam" id="PF00331">
    <property type="entry name" value="Glyco_hydro_10"/>
    <property type="match status" value="1"/>
</dbReference>
<sequence>MRALPRLAIAALLVAIPAAAVTVTVSAHAAEDPTPITVLTSDFEDGTAQGWGGRSAETVAHSTAQAHGGTGSLLISGRTAAWQGPSLDVLDTFEKGTAYTISVWVRMDSGSDNARLSVERRTGGVAAYDQVVGNTAVTSGSWVNLTGRYTLATDVEFLRVYVETASTTNSFHIDDVTASYVPALPIQTGIPSVKDVVTEFPVGAAITGAEIVTEHGQLLTKHFSTVTPGNALKWDATEPSENTFTYAQADPLMAFAKANGLKVRGHTLVWHNQTPSWVFTGADGQPMTATAEDKTLLLARLENHIRNVAAHYGTDIGVWDVVNEVIDESQSDGNRRSNWYNVTGLDYIRTAFRVAREVAPHAVLCINDYNTNVAAKRDHLFNLVSTLKAEGVPIDCVGHQMHINVNWPTIAETESMLTKFVPLNIDQQITEMDVSIYTSNSENFTTPPADRLLKQAYVYRDMFALFRKYPGEITSVTLWGLADDNTWLDTFPVTRKDAPLLFDTRLQAKQAYWGVADPSKIETSPSPSSPSPSASVSVSPSASVSVSPSASVSISPSASVSISPSASVSISPSASVSPSTGTSSCAVTYRVTGSWPGGFQGEVKIANTGTAAYSGWTLDWQFTGGQRVTQLWGGTPAQTGTAVTVTNASWNGNVPAGGSTTFGFLGSWTGSNPVPAAFTLNGATCAVR</sequence>
<dbReference type="Proteomes" id="UP000679690">
    <property type="component" value="Unassembled WGS sequence"/>
</dbReference>
<dbReference type="SUPFAM" id="SSF49384">
    <property type="entry name" value="Carbohydrate-binding domain"/>
    <property type="match status" value="1"/>
</dbReference>
<name>A0ABS3UIH9_9ACTN</name>
<dbReference type="Pfam" id="PF02018">
    <property type="entry name" value="CBM_4_9"/>
    <property type="match status" value="1"/>
</dbReference>
<dbReference type="PRINTS" id="PR00134">
    <property type="entry name" value="GLHYDRLASE10"/>
</dbReference>
<evidence type="ECO:0000313" key="11">
    <source>
        <dbReference type="EMBL" id="MBO3738583.1"/>
    </source>
</evidence>
<dbReference type="PROSITE" id="PS51173">
    <property type="entry name" value="CBM2"/>
    <property type="match status" value="1"/>
</dbReference>
<keyword evidence="4 6" id="KW-0326">Glycosidase</keyword>
<reference evidence="11 12" key="1">
    <citation type="submission" date="2021-03" db="EMBL/GenBank/DDBJ databases">
        <title>Actinoplanes flavus sp. nov., a novel actinomycete isolated from Coconut Palm rhizosphere soil.</title>
        <authorList>
            <person name="Luo X."/>
        </authorList>
    </citation>
    <scope>NUCLEOTIDE SEQUENCE [LARGE SCALE GENOMIC DNA]</scope>
    <source>
        <strain evidence="11 12">NEAU-H7</strain>
    </source>
</reference>
<feature type="domain" description="CBM2" evidence="9">
    <location>
        <begin position="578"/>
        <end position="688"/>
    </location>
</feature>
<dbReference type="SUPFAM" id="SSF51445">
    <property type="entry name" value="(Trans)glycosidases"/>
    <property type="match status" value="1"/>
</dbReference>
<dbReference type="EMBL" id="JAGFNS010000008">
    <property type="protein sequence ID" value="MBO3738583.1"/>
    <property type="molecule type" value="Genomic_DNA"/>
</dbReference>
<dbReference type="SMART" id="SM00633">
    <property type="entry name" value="Glyco_10"/>
    <property type="match status" value="1"/>
</dbReference>
<dbReference type="SUPFAM" id="SSF49785">
    <property type="entry name" value="Galactose-binding domain-like"/>
    <property type="match status" value="1"/>
</dbReference>
<dbReference type="PANTHER" id="PTHR31490">
    <property type="entry name" value="GLYCOSYL HYDROLASE"/>
    <property type="match status" value="1"/>
</dbReference>
<keyword evidence="12" id="KW-1185">Reference proteome</keyword>
<proteinExistence type="inferred from homology"/>
<evidence type="ECO:0000259" key="9">
    <source>
        <dbReference type="PROSITE" id="PS51173"/>
    </source>
</evidence>
<feature type="region of interest" description="Disordered" evidence="7">
    <location>
        <begin position="519"/>
        <end position="540"/>
    </location>
</feature>
<keyword evidence="3 6" id="KW-0119">Carbohydrate metabolism</keyword>
<evidence type="ECO:0000256" key="7">
    <source>
        <dbReference type="SAM" id="MobiDB-lite"/>
    </source>
</evidence>
<dbReference type="PANTHER" id="PTHR31490:SF90">
    <property type="entry name" value="ENDO-1,4-BETA-XYLANASE A"/>
    <property type="match status" value="1"/>
</dbReference>
<evidence type="ECO:0000256" key="1">
    <source>
        <dbReference type="ARBA" id="ARBA00022737"/>
    </source>
</evidence>
<feature type="chain" id="PRO_5047329805" description="Beta-xylanase" evidence="8">
    <location>
        <begin position="30"/>
        <end position="688"/>
    </location>
</feature>
<protein>
    <recommendedName>
        <fullName evidence="6">Beta-xylanase</fullName>
        <ecNumber evidence="6">3.2.1.8</ecNumber>
    </recommendedName>
</protein>
<dbReference type="InterPro" id="IPR017853">
    <property type="entry name" value="GH"/>
</dbReference>
<dbReference type="PROSITE" id="PS51760">
    <property type="entry name" value="GH10_2"/>
    <property type="match status" value="1"/>
</dbReference>
<dbReference type="InterPro" id="IPR044846">
    <property type="entry name" value="GH10"/>
</dbReference>
<dbReference type="InterPro" id="IPR018366">
    <property type="entry name" value="CBM2_CS"/>
</dbReference>
<dbReference type="InterPro" id="IPR008979">
    <property type="entry name" value="Galactose-bd-like_sf"/>
</dbReference>
<dbReference type="SMART" id="SM00637">
    <property type="entry name" value="CBD_II"/>
    <property type="match status" value="1"/>
</dbReference>
<dbReference type="Gene3D" id="3.20.20.80">
    <property type="entry name" value="Glycosidases"/>
    <property type="match status" value="1"/>
</dbReference>
<dbReference type="PROSITE" id="PS00561">
    <property type="entry name" value="CBM2_A"/>
    <property type="match status" value="1"/>
</dbReference>
<dbReference type="InterPro" id="IPR003305">
    <property type="entry name" value="CenC_carb-bd"/>
</dbReference>
<keyword evidence="5 6" id="KW-0624">Polysaccharide degradation</keyword>
<dbReference type="Gene3D" id="2.60.40.290">
    <property type="match status" value="1"/>
</dbReference>
<dbReference type="InterPro" id="IPR012291">
    <property type="entry name" value="CBM2_carb-bd_dom_sf"/>
</dbReference>
<comment type="similarity">
    <text evidence="6">Belongs to the glycosyl hydrolase 10 (cellulase F) family.</text>
</comment>
<dbReference type="InterPro" id="IPR008965">
    <property type="entry name" value="CBM2/CBM3_carb-bd_dom_sf"/>
</dbReference>
<evidence type="ECO:0000256" key="8">
    <source>
        <dbReference type="SAM" id="SignalP"/>
    </source>
</evidence>
<dbReference type="RefSeq" id="WP_208467753.1">
    <property type="nucleotide sequence ID" value="NZ_JAGFNS010000008.1"/>
</dbReference>
<comment type="catalytic activity">
    <reaction evidence="6">
        <text>Endohydrolysis of (1-&gt;4)-beta-D-xylosidic linkages in xylans.</text>
        <dbReference type="EC" id="3.2.1.8"/>
    </reaction>
</comment>
<accession>A0ABS3UIH9</accession>
<dbReference type="InterPro" id="IPR001919">
    <property type="entry name" value="CBD2"/>
</dbReference>
<evidence type="ECO:0000259" key="10">
    <source>
        <dbReference type="PROSITE" id="PS51760"/>
    </source>
</evidence>
<keyword evidence="8" id="KW-0732">Signal</keyword>
<feature type="signal peptide" evidence="8">
    <location>
        <begin position="1"/>
        <end position="29"/>
    </location>
</feature>
<evidence type="ECO:0000256" key="3">
    <source>
        <dbReference type="ARBA" id="ARBA00023277"/>
    </source>
</evidence>
<evidence type="ECO:0000313" key="12">
    <source>
        <dbReference type="Proteomes" id="UP000679690"/>
    </source>
</evidence>
<keyword evidence="1" id="KW-0677">Repeat</keyword>
<evidence type="ECO:0000256" key="5">
    <source>
        <dbReference type="ARBA" id="ARBA00023326"/>
    </source>
</evidence>
<evidence type="ECO:0000256" key="2">
    <source>
        <dbReference type="ARBA" id="ARBA00022801"/>
    </source>
</evidence>
<comment type="caution">
    <text evidence="11">The sequence shown here is derived from an EMBL/GenBank/DDBJ whole genome shotgun (WGS) entry which is preliminary data.</text>
</comment>
<feature type="compositionally biased region" description="Low complexity" evidence="7">
    <location>
        <begin position="531"/>
        <end position="540"/>
    </location>
</feature>
<dbReference type="Pfam" id="PF00553">
    <property type="entry name" value="CBM_2"/>
    <property type="match status" value="1"/>
</dbReference>
<keyword evidence="2 6" id="KW-0378">Hydrolase</keyword>
<dbReference type="EC" id="3.2.1.8" evidence="6"/>
<feature type="domain" description="GH10" evidence="10">
    <location>
        <begin position="187"/>
        <end position="518"/>
    </location>
</feature>
<evidence type="ECO:0000256" key="4">
    <source>
        <dbReference type="ARBA" id="ARBA00023295"/>
    </source>
</evidence>
<dbReference type="Gene3D" id="2.60.120.260">
    <property type="entry name" value="Galactose-binding domain-like"/>
    <property type="match status" value="1"/>
</dbReference>
<gene>
    <name evidence="11" type="ORF">J5X75_13740</name>
</gene>
<organism evidence="11 12">
    <name type="scientific">Actinoplanes flavus</name>
    <dbReference type="NCBI Taxonomy" id="2820290"/>
    <lineage>
        <taxon>Bacteria</taxon>
        <taxon>Bacillati</taxon>
        <taxon>Actinomycetota</taxon>
        <taxon>Actinomycetes</taxon>
        <taxon>Micromonosporales</taxon>
        <taxon>Micromonosporaceae</taxon>
        <taxon>Actinoplanes</taxon>
    </lineage>
</organism>
<evidence type="ECO:0000256" key="6">
    <source>
        <dbReference type="RuleBase" id="RU361174"/>
    </source>
</evidence>
<dbReference type="InterPro" id="IPR001000">
    <property type="entry name" value="GH10_dom"/>
</dbReference>